<dbReference type="EMBL" id="MGHE01000044">
    <property type="protein sequence ID" value="OGM61410.1"/>
    <property type="molecule type" value="Genomic_DNA"/>
</dbReference>
<proteinExistence type="predicted"/>
<name>A0A1F8BBV5_9BACT</name>
<dbReference type="InterPro" id="IPR001995">
    <property type="entry name" value="Peptidase_A2_cat"/>
</dbReference>
<dbReference type="SUPFAM" id="SSF50630">
    <property type="entry name" value="Acid proteases"/>
    <property type="match status" value="1"/>
</dbReference>
<feature type="domain" description="Peptidase A2" evidence="2">
    <location>
        <begin position="38"/>
        <end position="115"/>
    </location>
</feature>
<sequence length="135" mass="15844">MALSFNFRKESSKTFGYIYRPWAKVLIWSERYESWETIWMIVDTGADYTLLPFYLAEQFGIGVNKLKSLETRGIGGSGKVYLYKKLKVRLGNWERLIPAGFLENSNVPPLMGRQMFLETFETHFSRKHVISFDEK</sequence>
<evidence type="ECO:0000256" key="1">
    <source>
        <dbReference type="ARBA" id="ARBA00022801"/>
    </source>
</evidence>
<dbReference type="GO" id="GO:0004190">
    <property type="term" value="F:aspartic-type endopeptidase activity"/>
    <property type="evidence" value="ECO:0007669"/>
    <property type="project" value="InterPro"/>
</dbReference>
<dbReference type="Pfam" id="PF13975">
    <property type="entry name" value="gag-asp_proteas"/>
    <property type="match status" value="1"/>
</dbReference>
<accession>A0A1F8BBV5</accession>
<keyword evidence="1" id="KW-0378">Hydrolase</keyword>
<dbReference type="PROSITE" id="PS50175">
    <property type="entry name" value="ASP_PROT_RETROV"/>
    <property type="match status" value="1"/>
</dbReference>
<evidence type="ECO:0000259" key="2">
    <source>
        <dbReference type="PROSITE" id="PS50175"/>
    </source>
</evidence>
<protein>
    <recommendedName>
        <fullName evidence="2">Peptidase A2 domain-containing protein</fullName>
    </recommendedName>
</protein>
<dbReference type="InterPro" id="IPR021109">
    <property type="entry name" value="Peptidase_aspartic_dom_sf"/>
</dbReference>
<reference evidence="3 4" key="1">
    <citation type="journal article" date="2016" name="Nat. Commun.">
        <title>Thousands of microbial genomes shed light on interconnected biogeochemical processes in an aquifer system.</title>
        <authorList>
            <person name="Anantharaman K."/>
            <person name="Brown C.T."/>
            <person name="Hug L.A."/>
            <person name="Sharon I."/>
            <person name="Castelle C.J."/>
            <person name="Probst A.J."/>
            <person name="Thomas B.C."/>
            <person name="Singh A."/>
            <person name="Wilkins M.J."/>
            <person name="Karaoz U."/>
            <person name="Brodie E.L."/>
            <person name="Williams K.H."/>
            <person name="Hubbard S.S."/>
            <person name="Banfield J.F."/>
        </authorList>
    </citation>
    <scope>NUCLEOTIDE SEQUENCE [LARGE SCALE GENOMIC DNA]</scope>
</reference>
<dbReference type="Proteomes" id="UP000177060">
    <property type="component" value="Unassembled WGS sequence"/>
</dbReference>
<dbReference type="Gene3D" id="2.40.70.10">
    <property type="entry name" value="Acid Proteases"/>
    <property type="match status" value="1"/>
</dbReference>
<evidence type="ECO:0000313" key="4">
    <source>
        <dbReference type="Proteomes" id="UP000177060"/>
    </source>
</evidence>
<evidence type="ECO:0000313" key="3">
    <source>
        <dbReference type="EMBL" id="OGM61410.1"/>
    </source>
</evidence>
<organism evidence="3 4">
    <name type="scientific">Candidatus Woesebacteria bacterium RIFCSPLOWO2_01_FULL_39_14</name>
    <dbReference type="NCBI Taxonomy" id="1802518"/>
    <lineage>
        <taxon>Bacteria</taxon>
        <taxon>Candidatus Woeseibacteriota</taxon>
    </lineage>
</organism>
<dbReference type="AlphaFoldDB" id="A0A1F8BBV5"/>
<comment type="caution">
    <text evidence="3">The sequence shown here is derived from an EMBL/GenBank/DDBJ whole genome shotgun (WGS) entry which is preliminary data.</text>
</comment>
<dbReference type="GO" id="GO:0006508">
    <property type="term" value="P:proteolysis"/>
    <property type="evidence" value="ECO:0007669"/>
    <property type="project" value="InterPro"/>
</dbReference>
<gene>
    <name evidence="3" type="ORF">A3A52_01070</name>
</gene>